<dbReference type="RefSeq" id="WP_176942926.1">
    <property type="nucleotide sequence ID" value="NZ_JABZEC010000005.1"/>
</dbReference>
<name>A0A850QY58_9LACO</name>
<reference evidence="2 3" key="1">
    <citation type="submission" date="2020-06" db="EMBL/GenBank/DDBJ databases">
        <authorList>
            <person name="Kang J."/>
        </authorList>
    </citation>
    <scope>NUCLEOTIDE SEQUENCE [LARGE SCALE GENOMIC DNA]</scope>
    <source>
        <strain evidence="2 3">DCY120</strain>
    </source>
</reference>
<protein>
    <recommendedName>
        <fullName evidence="4">DUF4352 domain-containing protein</fullName>
    </recommendedName>
</protein>
<feature type="transmembrane region" description="Helical" evidence="1">
    <location>
        <begin position="6"/>
        <end position="25"/>
    </location>
</feature>
<keyword evidence="3" id="KW-1185">Reference proteome</keyword>
<evidence type="ECO:0000256" key="1">
    <source>
        <dbReference type="SAM" id="Phobius"/>
    </source>
</evidence>
<dbReference type="EMBL" id="JABZEC010000005">
    <property type="protein sequence ID" value="NVY96764.1"/>
    <property type="molecule type" value="Genomic_DNA"/>
</dbReference>
<dbReference type="Proteomes" id="UP000563523">
    <property type="component" value="Unassembled WGS sequence"/>
</dbReference>
<organism evidence="2 3">
    <name type="scientific">Bombilactobacillus apium</name>
    <dbReference type="NCBI Taxonomy" id="2675299"/>
    <lineage>
        <taxon>Bacteria</taxon>
        <taxon>Bacillati</taxon>
        <taxon>Bacillota</taxon>
        <taxon>Bacilli</taxon>
        <taxon>Lactobacillales</taxon>
        <taxon>Lactobacillaceae</taxon>
        <taxon>Bombilactobacillus</taxon>
    </lineage>
</organism>
<evidence type="ECO:0000313" key="3">
    <source>
        <dbReference type="Proteomes" id="UP000563523"/>
    </source>
</evidence>
<keyword evidence="1" id="KW-0472">Membrane</keyword>
<keyword evidence="1" id="KW-1133">Transmembrane helix</keyword>
<evidence type="ECO:0008006" key="4">
    <source>
        <dbReference type="Google" id="ProtNLM"/>
    </source>
</evidence>
<proteinExistence type="predicted"/>
<sequence length="173" mass="20287">MKNKLWVGALGIVLLVAGLGIYWRYREVNRAPQQLGVTREVFFKAGDWVQAKNVKFKVEQANLRTDQDKVRVTIRLSLHQNDQTAYGQIRGHRNFLENMWCVFPYRFSTATEHVFDKNKQRIHGLENLLHSPQPYTLKFVGSQDDFAGRDRQARFSFLVPEKHSYTKYSLLLE</sequence>
<comment type="caution">
    <text evidence="2">The sequence shown here is derived from an EMBL/GenBank/DDBJ whole genome shotgun (WGS) entry which is preliminary data.</text>
</comment>
<keyword evidence="1" id="KW-0812">Transmembrane</keyword>
<evidence type="ECO:0000313" key="2">
    <source>
        <dbReference type="EMBL" id="NVY96764.1"/>
    </source>
</evidence>
<accession>A0A850QY58</accession>
<gene>
    <name evidence="2" type="ORF">HU830_06295</name>
</gene>
<dbReference type="AlphaFoldDB" id="A0A850QY58"/>